<feature type="transmembrane region" description="Helical" evidence="1">
    <location>
        <begin position="20"/>
        <end position="41"/>
    </location>
</feature>
<reference evidence="2 3" key="1">
    <citation type="submission" date="2020-07" db="EMBL/GenBank/DDBJ databases">
        <title>Sequencing the genomes of 1000 actinobacteria strains.</title>
        <authorList>
            <person name="Klenk H.-P."/>
        </authorList>
    </citation>
    <scope>NUCLEOTIDE SEQUENCE [LARGE SCALE GENOMIC DNA]</scope>
    <source>
        <strain evidence="2 3">DSM 100723</strain>
    </source>
</reference>
<gene>
    <name evidence="2" type="ORF">FHX74_002116</name>
</gene>
<feature type="transmembrane region" description="Helical" evidence="1">
    <location>
        <begin position="168"/>
        <end position="188"/>
    </location>
</feature>
<dbReference type="AlphaFoldDB" id="A0A7W3ISL4"/>
<accession>A0A7W3ISL4</accession>
<keyword evidence="1" id="KW-0812">Transmembrane</keyword>
<organism evidence="2 3">
    <name type="scientific">Microlunatus kandeliicorticis</name>
    <dbReference type="NCBI Taxonomy" id="1759536"/>
    <lineage>
        <taxon>Bacteria</taxon>
        <taxon>Bacillati</taxon>
        <taxon>Actinomycetota</taxon>
        <taxon>Actinomycetes</taxon>
        <taxon>Propionibacteriales</taxon>
        <taxon>Propionibacteriaceae</taxon>
        <taxon>Microlunatus</taxon>
    </lineage>
</organism>
<dbReference type="EMBL" id="JACGWT010000003">
    <property type="protein sequence ID" value="MBA8794497.1"/>
    <property type="molecule type" value="Genomic_DNA"/>
</dbReference>
<evidence type="ECO:0000313" key="3">
    <source>
        <dbReference type="Proteomes" id="UP000523079"/>
    </source>
</evidence>
<dbReference type="RefSeq" id="WP_182560061.1">
    <property type="nucleotide sequence ID" value="NZ_JACGWT010000003.1"/>
</dbReference>
<dbReference type="InterPro" id="IPR021354">
    <property type="entry name" value="DUF2975"/>
</dbReference>
<name>A0A7W3ISL4_9ACTN</name>
<dbReference type="Pfam" id="PF11188">
    <property type="entry name" value="DUF2975"/>
    <property type="match status" value="1"/>
</dbReference>
<proteinExistence type="predicted"/>
<comment type="caution">
    <text evidence="2">The sequence shown here is derived from an EMBL/GenBank/DDBJ whole genome shotgun (WGS) entry which is preliminary data.</text>
</comment>
<evidence type="ECO:0000313" key="2">
    <source>
        <dbReference type="EMBL" id="MBA8794497.1"/>
    </source>
</evidence>
<keyword evidence="1" id="KW-0472">Membrane</keyword>
<keyword evidence="1" id="KW-1133">Transmembrane helix</keyword>
<protein>
    <submittedName>
        <fullName evidence="2">Putative flippase GtrA</fullName>
    </submittedName>
</protein>
<dbReference type="Proteomes" id="UP000523079">
    <property type="component" value="Unassembled WGS sequence"/>
</dbReference>
<keyword evidence="3" id="KW-1185">Reference proteome</keyword>
<feature type="transmembrane region" description="Helical" evidence="1">
    <location>
        <begin position="92"/>
        <end position="114"/>
    </location>
</feature>
<feature type="transmembrane region" description="Helical" evidence="1">
    <location>
        <begin position="134"/>
        <end position="156"/>
    </location>
</feature>
<sequence length="205" mass="21806">MTNREKFWTWSLSRADYVVLRILLVLIPLAYAVRGLVPAVVDWVTGAPLHWTSRTEAEAAAPVATSGAARVAFAGEVRWTIPDAGTVQRVLALLPSAETVVLLVLGAVCLWRLVTGIRAGEPFQAAVVRRLRVLALLVLAQVIVVRATALVADFAVTAPARPDPQTTVGLGAGDLLGFAVGLLLLALAECFRQGVRLRADVEGLV</sequence>
<evidence type="ECO:0000256" key="1">
    <source>
        <dbReference type="SAM" id="Phobius"/>
    </source>
</evidence>